<dbReference type="AlphaFoldDB" id="A0A173V394"/>
<evidence type="ECO:0000313" key="6">
    <source>
        <dbReference type="Proteomes" id="UP000095598"/>
    </source>
</evidence>
<organism evidence="5 6">
    <name type="scientific">Anaerostipes hadrus</name>
    <dbReference type="NCBI Taxonomy" id="649756"/>
    <lineage>
        <taxon>Bacteria</taxon>
        <taxon>Bacillati</taxon>
        <taxon>Bacillota</taxon>
        <taxon>Clostridia</taxon>
        <taxon>Lachnospirales</taxon>
        <taxon>Lachnospiraceae</taxon>
        <taxon>Anaerostipes</taxon>
    </lineage>
</organism>
<feature type="active site" evidence="1">
    <location>
        <position position="170"/>
    </location>
</feature>
<evidence type="ECO:0000259" key="4">
    <source>
        <dbReference type="PROSITE" id="PS51459"/>
    </source>
</evidence>
<dbReference type="RefSeq" id="WP_055259994.1">
    <property type="nucleotide sequence ID" value="NZ_CYXT01000053.1"/>
</dbReference>
<dbReference type="InterPro" id="IPR040198">
    <property type="entry name" value="Fido_containing"/>
</dbReference>
<gene>
    <name evidence="5" type="ORF">ERS852425_03329</name>
</gene>
<feature type="site" description="Important for autoinhibition of adenylyltransferase activity" evidence="3">
    <location>
        <position position="40"/>
    </location>
</feature>
<proteinExistence type="predicted"/>
<dbReference type="PANTHER" id="PTHR13504">
    <property type="entry name" value="FIDO DOMAIN-CONTAINING PROTEIN DDB_G0283145"/>
    <property type="match status" value="1"/>
</dbReference>
<dbReference type="Gene3D" id="1.10.3290.10">
    <property type="entry name" value="Fido-like domain"/>
    <property type="match status" value="1"/>
</dbReference>
<evidence type="ECO:0000256" key="1">
    <source>
        <dbReference type="PIRSR" id="PIRSR640198-1"/>
    </source>
</evidence>
<dbReference type="GO" id="GO:0005524">
    <property type="term" value="F:ATP binding"/>
    <property type="evidence" value="ECO:0007669"/>
    <property type="project" value="UniProtKB-KW"/>
</dbReference>
<feature type="binding site" evidence="2">
    <location>
        <begin position="174"/>
        <end position="181"/>
    </location>
    <ligand>
        <name>ATP</name>
        <dbReference type="ChEBI" id="CHEBI:30616"/>
    </ligand>
</feature>
<name>A0A173V394_ANAHA</name>
<keyword evidence="5" id="KW-0131">Cell cycle</keyword>
<dbReference type="GO" id="GO:0051301">
    <property type="term" value="P:cell division"/>
    <property type="evidence" value="ECO:0007669"/>
    <property type="project" value="UniProtKB-KW"/>
</dbReference>
<dbReference type="SUPFAM" id="SSF140931">
    <property type="entry name" value="Fic-like"/>
    <property type="match status" value="1"/>
</dbReference>
<dbReference type="Proteomes" id="UP000095598">
    <property type="component" value="Unassembled WGS sequence"/>
</dbReference>
<dbReference type="Pfam" id="PF02661">
    <property type="entry name" value="Fic"/>
    <property type="match status" value="1"/>
</dbReference>
<keyword evidence="2" id="KW-0547">Nucleotide-binding</keyword>
<evidence type="ECO:0000313" key="5">
    <source>
        <dbReference type="EMBL" id="CUN20715.1"/>
    </source>
</evidence>
<dbReference type="EMBL" id="CYXT01000053">
    <property type="protein sequence ID" value="CUN20715.1"/>
    <property type="molecule type" value="Genomic_DNA"/>
</dbReference>
<dbReference type="InterPro" id="IPR036597">
    <property type="entry name" value="Fido-like_dom_sf"/>
</dbReference>
<keyword evidence="5" id="KW-0132">Cell division</keyword>
<reference evidence="5 6" key="1">
    <citation type="submission" date="2015-09" db="EMBL/GenBank/DDBJ databases">
        <authorList>
            <consortium name="Pathogen Informatics"/>
        </authorList>
    </citation>
    <scope>NUCLEOTIDE SEQUENCE [LARGE SCALE GENOMIC DNA]</scope>
    <source>
        <strain evidence="5 6">2789STDY5608868</strain>
    </source>
</reference>
<keyword evidence="2" id="KW-0067">ATP-binding</keyword>
<accession>A0A173V394</accession>
<evidence type="ECO:0000256" key="3">
    <source>
        <dbReference type="PIRSR" id="PIRSR640198-3"/>
    </source>
</evidence>
<protein>
    <submittedName>
        <fullName evidence="5">Protein involved in cell division</fullName>
    </submittedName>
</protein>
<dbReference type="PROSITE" id="PS51459">
    <property type="entry name" value="FIDO"/>
    <property type="match status" value="1"/>
</dbReference>
<evidence type="ECO:0000256" key="2">
    <source>
        <dbReference type="PIRSR" id="PIRSR640198-2"/>
    </source>
</evidence>
<dbReference type="InterPro" id="IPR003812">
    <property type="entry name" value="Fido"/>
</dbReference>
<dbReference type="PANTHER" id="PTHR13504:SF38">
    <property type="entry name" value="FIDO DOMAIN-CONTAINING PROTEIN"/>
    <property type="match status" value="1"/>
</dbReference>
<feature type="domain" description="Fido" evidence="4">
    <location>
        <begin position="91"/>
        <end position="229"/>
    </location>
</feature>
<sequence length="243" mass="29202">MLEFKQWLIERFKIERKRFDRSGVYAYTQRAMAYNSNKIEGSTLTPEQTASLFDNGTLPVNDDYYRAKDVEEMNGHFLMFNYMLDTLEEELTENLIKRMHYELKSGVFEDRANGYAIGDYKKRPNMIGMYKTALPKDVETEMRQLLDWYHKQEKSMKALAEFHARYESIHPFQDGNGRTGRMILFRESLKYDELKPFIILDDDRSKYLEGLKEYREHHKVDQLLELMQKEAETYYQECQYFIS</sequence>